<organism evidence="4 5">
    <name type="scientific">Trypanosoma conorhini</name>
    <dbReference type="NCBI Taxonomy" id="83891"/>
    <lineage>
        <taxon>Eukaryota</taxon>
        <taxon>Discoba</taxon>
        <taxon>Euglenozoa</taxon>
        <taxon>Kinetoplastea</taxon>
        <taxon>Metakinetoplastina</taxon>
        <taxon>Trypanosomatida</taxon>
        <taxon>Trypanosomatidae</taxon>
        <taxon>Trypanosoma</taxon>
    </lineage>
</organism>
<dbReference type="OrthoDB" id="5330228at2759"/>
<dbReference type="AlphaFoldDB" id="A0A3R7LEA1"/>
<name>A0A3R7LEA1_9TRYP</name>
<proteinExistence type="predicted"/>
<evidence type="ECO:0000256" key="1">
    <source>
        <dbReference type="PROSITE-ProRule" id="PRU00175"/>
    </source>
</evidence>
<reference evidence="4 5" key="1">
    <citation type="journal article" date="2018" name="BMC Genomics">
        <title>Genomic comparison of Trypanosoma conorhini and Trypanosoma rangeli to Trypanosoma cruzi strains of high and low virulence.</title>
        <authorList>
            <person name="Bradwell K.R."/>
            <person name="Koparde V.N."/>
            <person name="Matveyev A.V."/>
            <person name="Serrano M.G."/>
            <person name="Alves J.M."/>
            <person name="Parikh H."/>
            <person name="Huang B."/>
            <person name="Lee V."/>
            <person name="Espinosa-Alvarez O."/>
            <person name="Ortiz P.A."/>
            <person name="Costa-Martins A.G."/>
            <person name="Teixeira M.M."/>
            <person name="Buck G.A."/>
        </authorList>
    </citation>
    <scope>NUCLEOTIDE SEQUENCE [LARGE SCALE GENOMIC DNA]</scope>
    <source>
        <strain evidence="4 5">025E</strain>
    </source>
</reference>
<dbReference type="SMART" id="SM00184">
    <property type="entry name" value="RING"/>
    <property type="match status" value="1"/>
</dbReference>
<dbReference type="Gene3D" id="3.30.40.10">
    <property type="entry name" value="Zinc/RING finger domain, C3HC4 (zinc finger)"/>
    <property type="match status" value="1"/>
</dbReference>
<evidence type="ECO:0000256" key="2">
    <source>
        <dbReference type="SAM" id="MobiDB-lite"/>
    </source>
</evidence>
<comment type="caution">
    <text evidence="4">The sequence shown here is derived from an EMBL/GenBank/DDBJ whole genome shotgun (WGS) entry which is preliminary data.</text>
</comment>
<evidence type="ECO:0000313" key="4">
    <source>
        <dbReference type="EMBL" id="RNF26705.1"/>
    </source>
</evidence>
<feature type="compositionally biased region" description="Basic residues" evidence="2">
    <location>
        <begin position="23"/>
        <end position="35"/>
    </location>
</feature>
<keyword evidence="1" id="KW-0479">Metal-binding</keyword>
<dbReference type="InterPro" id="IPR001841">
    <property type="entry name" value="Znf_RING"/>
</dbReference>
<dbReference type="InterPro" id="IPR013083">
    <property type="entry name" value="Znf_RING/FYVE/PHD"/>
</dbReference>
<dbReference type="Proteomes" id="UP000284403">
    <property type="component" value="Unassembled WGS sequence"/>
</dbReference>
<protein>
    <recommendedName>
        <fullName evidence="3">RING-type domain-containing protein</fullName>
    </recommendedName>
</protein>
<dbReference type="RefSeq" id="XP_029231911.1">
    <property type="nucleotide sequence ID" value="XM_029367968.1"/>
</dbReference>
<keyword evidence="5" id="KW-1185">Reference proteome</keyword>
<dbReference type="GO" id="GO:0008270">
    <property type="term" value="F:zinc ion binding"/>
    <property type="evidence" value="ECO:0007669"/>
    <property type="project" value="UniProtKB-KW"/>
</dbReference>
<dbReference type="GeneID" id="40314641"/>
<keyword evidence="1" id="KW-0862">Zinc</keyword>
<feature type="domain" description="RING-type" evidence="3">
    <location>
        <begin position="302"/>
        <end position="342"/>
    </location>
</feature>
<keyword evidence="1" id="KW-0863">Zinc-finger</keyword>
<dbReference type="EMBL" id="MKKU01000030">
    <property type="protein sequence ID" value="RNF26705.1"/>
    <property type="molecule type" value="Genomic_DNA"/>
</dbReference>
<evidence type="ECO:0000259" key="3">
    <source>
        <dbReference type="PROSITE" id="PS50089"/>
    </source>
</evidence>
<evidence type="ECO:0000313" key="5">
    <source>
        <dbReference type="Proteomes" id="UP000284403"/>
    </source>
</evidence>
<accession>A0A3R7LEA1</accession>
<dbReference type="SUPFAM" id="SSF57850">
    <property type="entry name" value="RING/U-box"/>
    <property type="match status" value="1"/>
</dbReference>
<feature type="region of interest" description="Disordered" evidence="2">
    <location>
        <begin position="1"/>
        <end position="62"/>
    </location>
</feature>
<dbReference type="PROSITE" id="PS50089">
    <property type="entry name" value="ZF_RING_2"/>
    <property type="match status" value="1"/>
</dbReference>
<dbReference type="Pfam" id="PF13923">
    <property type="entry name" value="zf-C3HC4_2"/>
    <property type="match status" value="1"/>
</dbReference>
<sequence>MPARTLRGKEVGLERALPLLPAHARRMPKKSRGKKNSPSSHAHSSSRQRNKNQEAPADTQEAEEFQKLQELLEDETQPLDVAKTPLEHLLSLRQPQELALRLAQSLISLRSRLAELELERLNNEHGVPGRSDAVARRAQEKAEKLELEICKTERVSRRLLLMSRVVGHIIGLRKDTIAAVGAAMEAEVRSLREQIEANEEVIRGRFVDRVNMLHRYWLWRTLQELGDQTVSRTFEEELSRGPRYRSLGVQNNILSDTLEQQLSWLVRFAERERLFREHVRRLDTLVEELTDVNEALEEALTCRVCGLFFEDPVVFWPCGHTFCLACFDSLSIAPSLFRCPTCGSMGSEGYVHSLLIAECVAKWMFKDSGYADIHGALSLIRLHLSKFRKEVISTRIAQLRQRLAEAQYAERKPEELADMDVEFRSF</sequence>
<gene>
    <name evidence="4" type="ORF">Tco025E_01030</name>
</gene>